<accession>A0A8J7IV19</accession>
<protein>
    <submittedName>
        <fullName evidence="2">Ribbon-helix-helix protein, CopG family</fullName>
    </submittedName>
</protein>
<evidence type="ECO:0000313" key="2">
    <source>
        <dbReference type="EMBL" id="MBE9116938.1"/>
    </source>
</evidence>
<proteinExistence type="predicted"/>
<keyword evidence="3" id="KW-1185">Reference proteome</keyword>
<dbReference type="RefSeq" id="WP_194030032.1">
    <property type="nucleotide sequence ID" value="NZ_JADEWZ010000019.1"/>
</dbReference>
<comment type="caution">
    <text evidence="2">The sequence shown here is derived from an EMBL/GenBank/DDBJ whole genome shotgun (WGS) entry which is preliminary data.</text>
</comment>
<reference evidence="2" key="1">
    <citation type="submission" date="2020-10" db="EMBL/GenBank/DDBJ databases">
        <authorList>
            <person name="Castelo-Branco R."/>
            <person name="Eusebio N."/>
            <person name="Adriana R."/>
            <person name="Vieira A."/>
            <person name="Brugerolle De Fraissinette N."/>
            <person name="Rezende De Castro R."/>
            <person name="Schneider M.P."/>
            <person name="Vasconcelos V."/>
            <person name="Leao P.N."/>
        </authorList>
    </citation>
    <scope>NUCLEOTIDE SEQUENCE</scope>
    <source>
        <strain evidence="2">LEGE 07157</strain>
    </source>
</reference>
<dbReference type="Pfam" id="PF07878">
    <property type="entry name" value="RHH_5"/>
    <property type="match status" value="1"/>
</dbReference>
<dbReference type="Proteomes" id="UP000654482">
    <property type="component" value="Unassembled WGS sequence"/>
</dbReference>
<dbReference type="EMBL" id="JADEWZ010000019">
    <property type="protein sequence ID" value="MBE9116938.1"/>
    <property type="molecule type" value="Genomic_DNA"/>
</dbReference>
<organism evidence="2 3">
    <name type="scientific">Lusitaniella coriacea LEGE 07157</name>
    <dbReference type="NCBI Taxonomy" id="945747"/>
    <lineage>
        <taxon>Bacteria</taxon>
        <taxon>Bacillati</taxon>
        <taxon>Cyanobacteriota</taxon>
        <taxon>Cyanophyceae</taxon>
        <taxon>Spirulinales</taxon>
        <taxon>Lusitaniellaceae</taxon>
        <taxon>Lusitaniella</taxon>
    </lineage>
</organism>
<gene>
    <name evidence="2" type="ORF">IQ249_13605</name>
</gene>
<evidence type="ECO:0000313" key="3">
    <source>
        <dbReference type="Proteomes" id="UP000654482"/>
    </source>
</evidence>
<evidence type="ECO:0000259" key="1">
    <source>
        <dbReference type="Pfam" id="PF07878"/>
    </source>
</evidence>
<dbReference type="InterPro" id="IPR012869">
    <property type="entry name" value="RHH_5"/>
</dbReference>
<dbReference type="AlphaFoldDB" id="A0A8J7IV19"/>
<feature type="domain" description="CopG-like ribbon-helix-helix" evidence="1">
    <location>
        <begin position="7"/>
        <end position="46"/>
    </location>
</feature>
<dbReference type="SUPFAM" id="SSF47598">
    <property type="entry name" value="Ribbon-helix-helix"/>
    <property type="match status" value="1"/>
</dbReference>
<dbReference type="InterPro" id="IPR010985">
    <property type="entry name" value="Ribbon_hlx_hlx"/>
</dbReference>
<dbReference type="GO" id="GO:0006355">
    <property type="term" value="P:regulation of DNA-templated transcription"/>
    <property type="evidence" value="ECO:0007669"/>
    <property type="project" value="InterPro"/>
</dbReference>
<name>A0A8J7IV19_9CYAN</name>
<sequence length="51" mass="5945">MPAKNLKRVTTYVPPEIAKALEEWAEKEERSVSWLAAKLIEKGIQEYRSQK</sequence>